<reference evidence="1 2" key="1">
    <citation type="submission" date="2017-08" db="EMBL/GenBank/DDBJ databases">
        <title>Comparative genomics of bacteria isolated from necrotic lesions of AOD affected trees.</title>
        <authorList>
            <person name="Doonan J."/>
            <person name="Denman S."/>
            <person name="McDonald J.E."/>
        </authorList>
    </citation>
    <scope>NUCLEOTIDE SEQUENCE [LARGE SCALE GENOMIC DNA]</scope>
    <source>
        <strain evidence="1 2">477</strain>
    </source>
</reference>
<proteinExistence type="predicted"/>
<name>A0AAD0WLC7_9GAMM</name>
<dbReference type="KEGG" id="lbq:CKQ53_09945"/>
<dbReference type="Proteomes" id="UP000263881">
    <property type="component" value="Chromosome"/>
</dbReference>
<organism evidence="1 2">
    <name type="scientific">Lonsdalea britannica</name>
    <dbReference type="NCBI Taxonomy" id="1082704"/>
    <lineage>
        <taxon>Bacteria</taxon>
        <taxon>Pseudomonadati</taxon>
        <taxon>Pseudomonadota</taxon>
        <taxon>Gammaproteobacteria</taxon>
        <taxon>Enterobacterales</taxon>
        <taxon>Pectobacteriaceae</taxon>
        <taxon>Lonsdalea</taxon>
    </lineage>
</organism>
<dbReference type="RefSeq" id="WP_094117630.1">
    <property type="nucleotide sequence ID" value="NZ_CP023009.1"/>
</dbReference>
<dbReference type="AlphaFoldDB" id="A0AAD0WLC7"/>
<protein>
    <submittedName>
        <fullName evidence="1">Uncharacterized protein</fullName>
    </submittedName>
</protein>
<accession>A0AAD0WLC7</accession>
<evidence type="ECO:0000313" key="1">
    <source>
        <dbReference type="EMBL" id="AXW87273.1"/>
    </source>
</evidence>
<sequence>MNPQEKAYQEQINKLKARLSLQATSKAIESFKPQCEALGIDAVQFVKVTASLPSGAKAFCEDVISKASATLSHVKQQSAAQLLEAQANVLKARTAAQYAIDAATKMELSDD</sequence>
<keyword evidence="2" id="KW-1185">Reference proteome</keyword>
<gene>
    <name evidence="1" type="ORF">CKQ53_09945</name>
</gene>
<dbReference type="EMBL" id="CP023009">
    <property type="protein sequence ID" value="AXW87273.1"/>
    <property type="molecule type" value="Genomic_DNA"/>
</dbReference>
<evidence type="ECO:0000313" key="2">
    <source>
        <dbReference type="Proteomes" id="UP000263881"/>
    </source>
</evidence>